<dbReference type="PANTHER" id="PTHR15730">
    <property type="entry name" value="EXPERIMENTAL AUTOIMMUNE PROSTATITIS ANTIGEN 2-RELATED"/>
    <property type="match status" value="1"/>
</dbReference>
<dbReference type="Gene3D" id="3.40.50.880">
    <property type="match status" value="1"/>
</dbReference>
<dbReference type="PROSITE" id="PS51723">
    <property type="entry name" value="PEPTIDASE_M60"/>
    <property type="match status" value="1"/>
</dbReference>
<dbReference type="InterPro" id="IPR013738">
    <property type="entry name" value="Beta_galactosidase_Trimer"/>
</dbReference>
<dbReference type="InterPro" id="IPR051244">
    <property type="entry name" value="TCAF"/>
</dbReference>
<name>A0A226DTU0_FOLCA</name>
<dbReference type="PANTHER" id="PTHR15730:SF5">
    <property type="entry name" value="SI:CH211-210B2.2-RELATED"/>
    <property type="match status" value="1"/>
</dbReference>
<gene>
    <name evidence="3" type="ORF">Fcan01_17118</name>
</gene>
<dbReference type="Proteomes" id="UP000198287">
    <property type="component" value="Unassembled WGS sequence"/>
</dbReference>
<protein>
    <submittedName>
        <fullName evidence="3">TRPM8 channel-associated factor 3</fullName>
    </submittedName>
</protein>
<evidence type="ECO:0000313" key="4">
    <source>
        <dbReference type="Proteomes" id="UP000198287"/>
    </source>
</evidence>
<dbReference type="SUPFAM" id="SSF52317">
    <property type="entry name" value="Class I glutamine amidotransferase-like"/>
    <property type="match status" value="1"/>
</dbReference>
<dbReference type="GO" id="GO:0005975">
    <property type="term" value="P:carbohydrate metabolic process"/>
    <property type="evidence" value="ECO:0007669"/>
    <property type="project" value="InterPro"/>
</dbReference>
<dbReference type="InterPro" id="IPR029062">
    <property type="entry name" value="Class_I_gatase-like"/>
</dbReference>
<dbReference type="InterPro" id="IPR031161">
    <property type="entry name" value="Peptidase_M60_dom"/>
</dbReference>
<dbReference type="SMART" id="SM01276">
    <property type="entry name" value="M60-like"/>
    <property type="match status" value="1"/>
</dbReference>
<dbReference type="InterPro" id="IPR042279">
    <property type="entry name" value="Pep_M60_3"/>
</dbReference>
<sequence>MSDEEEDKVTRTELSTTTESGYSTTETNPADGVQEGRGFEIVDLAEMAKRKALWKSNNKLKDVDQILDGLTSIKGGSKVGSLFVFGSDAFPILAGKVGSGFSPVAAASRYSKGRIVFLSHESFFLPGDEYLDKFHVNCIMWAANYDERSPKLLPVVVKSTVRGSKDISRYLTESGYPSRVLSEDDIDLNLFNLVIIPTALDISDGFVTKLDAYTRNGGGLIIAANSGARTSTHIRNMAANKIAKNAGVFYVHEPAQPSLEDGTYNTSTNLLTYTSLNDAVRGVTEVLDKIEKSVDYEVQEVDNVKFTSAMATLKAGVQILDRADLTWVNAIKKKWFNLRPLDPRGNFTEVNITDGLRRRVHIDTEILNGLFNAYDNYAHPASDHFPGAVKTETDFKTTHVVTIDLEGDTIFETLALHDCTQTEEYLKKSNRTEASFPGFWESGFYAPAGVRVTIKSFSNEIQEFSIDNGKFEPVSRREFWNKYPTIHFTKKFSGNFGEFSDPFGGPIQIGKIVTPMNTKQVSIEITGAIETPHFFLGKARLSNWDRIKELDGPWGYFTAPSLQLKMPRRGFTLIDNPEELMISWQKVIDAFNEFHSVPYRSHKLKINFDIILRSKGAAMISSRHSFIIPSLPQRFHGGKESTNNINIQYVRTTFDGFSKDQSRPPEKLVPFVGNHSILGSKGSDVRTWFYYDLFRTFGWNVYFKMAILQKGVNFEGDRLTSITRNDWFLIQLSKLLKRNMVTYLDSWYLFTTKEAQKQVEMYKMSNYRAEQLFDMAVKQVYAKDVIKNVTSVATINLKMAETKTKSCLKNVSTEINSATKRATSNIKTAIKTVSSDVKGMVKNVTARTKTIIKDAGAEAKLVIRDAFRTPKEEILTAVDSAKDVLRKSIATIDAAVKKKIAAKKDADKVAKNKKKAMSKTITIQEVDAAGKAAEEAALEAKRTAVNDLSITLRNVTATSDSGMKTSLDETNQFLAISLKSTMDAMDKLSQITTAATKQASESIQFGVRAGMSSGNLTSIETTTLAMSTVKNFIHLSEIDLKDFLENARNDFNMAMELVPNAVRIAVNVSRPIHTGLTISADAVEARARGIDTIQEISVKLNKTIAEMQVQYDNFTKDVNTKVQTEWSKVTQELLTMPQKAWNETGAISQKVIKEAKDYADKVANDLGVIGQKGLKDVEGFAQKVRDAVEKAKLNAVV</sequence>
<evidence type="ECO:0000256" key="1">
    <source>
        <dbReference type="SAM" id="MobiDB-lite"/>
    </source>
</evidence>
<dbReference type="OrthoDB" id="10260387at2759"/>
<proteinExistence type="predicted"/>
<reference evidence="3 4" key="1">
    <citation type="submission" date="2015-12" db="EMBL/GenBank/DDBJ databases">
        <title>The genome of Folsomia candida.</title>
        <authorList>
            <person name="Faddeeva A."/>
            <person name="Derks M.F."/>
            <person name="Anvar Y."/>
            <person name="Smit S."/>
            <person name="Van Straalen N."/>
            <person name="Roelofs D."/>
        </authorList>
    </citation>
    <scope>NUCLEOTIDE SEQUENCE [LARGE SCALE GENOMIC DNA]</scope>
    <source>
        <strain evidence="3 4">VU population</strain>
        <tissue evidence="3">Whole body</tissue>
    </source>
</reference>
<dbReference type="GO" id="GO:0004565">
    <property type="term" value="F:beta-galactosidase activity"/>
    <property type="evidence" value="ECO:0007669"/>
    <property type="project" value="InterPro"/>
</dbReference>
<evidence type="ECO:0000313" key="3">
    <source>
        <dbReference type="EMBL" id="OXA48244.1"/>
    </source>
</evidence>
<feature type="region of interest" description="Disordered" evidence="1">
    <location>
        <begin position="1"/>
        <end position="33"/>
    </location>
</feature>
<dbReference type="EMBL" id="LNIX01000012">
    <property type="protein sequence ID" value="OXA48244.1"/>
    <property type="molecule type" value="Genomic_DNA"/>
</dbReference>
<accession>A0A226DTU0</accession>
<dbReference type="Gene3D" id="1.10.390.30">
    <property type="entry name" value="Peptidase M60, enhancin-like domain 3"/>
    <property type="match status" value="1"/>
</dbReference>
<dbReference type="AlphaFoldDB" id="A0A226DTU0"/>
<feature type="compositionally biased region" description="Low complexity" evidence="1">
    <location>
        <begin position="12"/>
        <end position="27"/>
    </location>
</feature>
<dbReference type="Pfam" id="PF08532">
    <property type="entry name" value="Glyco_hydro_42M"/>
    <property type="match status" value="1"/>
</dbReference>
<dbReference type="CDD" id="cd03143">
    <property type="entry name" value="A4_beta-galactosidase_middle_domain"/>
    <property type="match status" value="1"/>
</dbReference>
<keyword evidence="4" id="KW-1185">Reference proteome</keyword>
<comment type="caution">
    <text evidence="3">The sequence shown here is derived from an EMBL/GenBank/DDBJ whole genome shotgun (WGS) entry which is preliminary data.</text>
</comment>
<evidence type="ECO:0000259" key="2">
    <source>
        <dbReference type="PROSITE" id="PS51723"/>
    </source>
</evidence>
<feature type="domain" description="Peptidase M60" evidence="2">
    <location>
        <begin position="437"/>
        <end position="594"/>
    </location>
</feature>
<dbReference type="Pfam" id="PF13402">
    <property type="entry name" value="Peptidase_M60"/>
    <property type="match status" value="1"/>
</dbReference>
<organism evidence="3 4">
    <name type="scientific">Folsomia candida</name>
    <name type="common">Springtail</name>
    <dbReference type="NCBI Taxonomy" id="158441"/>
    <lineage>
        <taxon>Eukaryota</taxon>
        <taxon>Metazoa</taxon>
        <taxon>Ecdysozoa</taxon>
        <taxon>Arthropoda</taxon>
        <taxon>Hexapoda</taxon>
        <taxon>Collembola</taxon>
        <taxon>Entomobryomorpha</taxon>
        <taxon>Isotomoidea</taxon>
        <taxon>Isotomidae</taxon>
        <taxon>Proisotominae</taxon>
        <taxon>Folsomia</taxon>
    </lineage>
</organism>